<dbReference type="AlphaFoldDB" id="A0A327NKV0"/>
<evidence type="ECO:0000313" key="2">
    <source>
        <dbReference type="Proteomes" id="UP000249016"/>
    </source>
</evidence>
<proteinExistence type="predicted"/>
<sequence>MKKITQKPDELTVVLDLCDEDERAERIRANADAELSIMKEASRKRQEAAEALAEAYQEDRREA</sequence>
<dbReference type="EMBL" id="QLII01000001">
    <property type="protein sequence ID" value="RAI76000.1"/>
    <property type="molecule type" value="Genomic_DNA"/>
</dbReference>
<protein>
    <submittedName>
        <fullName evidence="1">Uncharacterized protein</fullName>
    </submittedName>
</protein>
<dbReference type="Proteomes" id="UP000249016">
    <property type="component" value="Unassembled WGS sequence"/>
</dbReference>
<reference evidence="1 2" key="1">
    <citation type="submission" date="2018-06" db="EMBL/GenBank/DDBJ databases">
        <title>Spirosoma sp. HMF3257 Genome sequencing and assembly.</title>
        <authorList>
            <person name="Kang H."/>
            <person name="Cha I."/>
            <person name="Kim H."/>
            <person name="Kang J."/>
            <person name="Joh K."/>
        </authorList>
    </citation>
    <scope>NUCLEOTIDE SEQUENCE [LARGE SCALE GENOMIC DNA]</scope>
    <source>
        <strain evidence="1 2">HMF3257</strain>
    </source>
</reference>
<comment type="caution">
    <text evidence="1">The sequence shown here is derived from an EMBL/GenBank/DDBJ whole genome shotgun (WGS) entry which is preliminary data.</text>
</comment>
<organism evidence="1 2">
    <name type="scientific">Spirosoma telluris</name>
    <dbReference type="NCBI Taxonomy" id="2183553"/>
    <lineage>
        <taxon>Bacteria</taxon>
        <taxon>Pseudomonadati</taxon>
        <taxon>Bacteroidota</taxon>
        <taxon>Cytophagia</taxon>
        <taxon>Cytophagales</taxon>
        <taxon>Cytophagaceae</taxon>
        <taxon>Spirosoma</taxon>
    </lineage>
</organism>
<keyword evidence="2" id="KW-1185">Reference proteome</keyword>
<gene>
    <name evidence="1" type="ORF">HMF3257_20790</name>
</gene>
<evidence type="ECO:0000313" key="1">
    <source>
        <dbReference type="EMBL" id="RAI76000.1"/>
    </source>
</evidence>
<accession>A0A327NKV0</accession>
<dbReference type="RefSeq" id="WP_146619231.1">
    <property type="nucleotide sequence ID" value="NZ_QLII01000001.1"/>
</dbReference>
<name>A0A327NKV0_9BACT</name>